<reference evidence="6 7" key="1">
    <citation type="journal article" date="2023" name="ISME J.">
        <title>Thermophilic Dehalococcoidia with unusual traits shed light on an unexpected past.</title>
        <authorList>
            <person name="Palmer M."/>
            <person name="Covington J.K."/>
            <person name="Zhou E.M."/>
            <person name="Thomas S.C."/>
            <person name="Habib N."/>
            <person name="Seymour C.O."/>
            <person name="Lai D."/>
            <person name="Johnston J."/>
            <person name="Hashimi A."/>
            <person name="Jiao J.Y."/>
            <person name="Muok A.R."/>
            <person name="Liu L."/>
            <person name="Xian W.D."/>
            <person name="Zhi X.Y."/>
            <person name="Li M.M."/>
            <person name="Silva L.P."/>
            <person name="Bowen B.P."/>
            <person name="Louie K."/>
            <person name="Briegel A."/>
            <person name="Pett-Ridge J."/>
            <person name="Weber P.K."/>
            <person name="Tocheva E.I."/>
            <person name="Woyke T."/>
            <person name="Northen T.R."/>
            <person name="Mayali X."/>
            <person name="Li W.J."/>
            <person name="Hedlund B.P."/>
        </authorList>
    </citation>
    <scope>NUCLEOTIDE SEQUENCE [LARGE SCALE GENOMIC DNA]</scope>
    <source>
        <strain evidence="6 7">YIM 72310</strain>
    </source>
</reference>
<dbReference type="InterPro" id="IPR011034">
    <property type="entry name" value="Formyl_transferase-like_C_sf"/>
</dbReference>
<sequence>MRVVVMGQAAFGEAVFRRLREDGFDVAGVSAPAPAGGREDPLWAAASSAGVPVIETRRLKEAEGQEAWAALRPDLCVMAFVTEIIPHEVLELPRLGSIQYHPSLLPLHRGSSAINWAIIFRRTETGLTIFWPDRGIDTGPILLQRSCPIGPDDTVGSVYFERLFPMGVDAMAEAAALVRDGKAPRIAQDHAKATYEPPCRDEHAAIRWHEPADRLYALIRGCNPQPGAWTTFEGQRLRIFDCRLTGEEEPGMPGRVLRVEEGSFDVRLNGGVLRVLRVQPEGGKKVGAGEWAREAGVAAGYRFR</sequence>
<dbReference type="CDD" id="cd08704">
    <property type="entry name" value="Met_tRNA_FMT_C"/>
    <property type="match status" value="1"/>
</dbReference>
<dbReference type="PANTHER" id="PTHR11138:SF5">
    <property type="entry name" value="METHIONYL-TRNA FORMYLTRANSFERASE, MITOCHONDRIAL"/>
    <property type="match status" value="1"/>
</dbReference>
<evidence type="ECO:0000259" key="4">
    <source>
        <dbReference type="Pfam" id="PF00551"/>
    </source>
</evidence>
<dbReference type="SUPFAM" id="SSF50486">
    <property type="entry name" value="FMT C-terminal domain-like"/>
    <property type="match status" value="1"/>
</dbReference>
<dbReference type="InterPro" id="IPR044135">
    <property type="entry name" value="Met-tRNA-FMT_C"/>
</dbReference>
<dbReference type="InterPro" id="IPR036477">
    <property type="entry name" value="Formyl_transf_N_sf"/>
</dbReference>
<evidence type="ECO:0000313" key="6">
    <source>
        <dbReference type="EMBL" id="WBL37570.1"/>
    </source>
</evidence>
<evidence type="ECO:0000256" key="1">
    <source>
        <dbReference type="ARBA" id="ARBA00010699"/>
    </source>
</evidence>
<dbReference type="InterPro" id="IPR005793">
    <property type="entry name" value="Formyl_trans_C"/>
</dbReference>
<accession>A0ABY7MCB9</accession>
<feature type="domain" description="Formyl transferase N-terminal" evidence="4">
    <location>
        <begin position="1"/>
        <end position="159"/>
    </location>
</feature>
<dbReference type="SUPFAM" id="SSF53328">
    <property type="entry name" value="Formyltransferase"/>
    <property type="match status" value="1"/>
</dbReference>
<name>A0ABY7MCB9_9CHLR</name>
<dbReference type="Pfam" id="PF00551">
    <property type="entry name" value="Formyl_trans_N"/>
    <property type="match status" value="1"/>
</dbReference>
<comment type="similarity">
    <text evidence="1">Belongs to the Fmt family.</text>
</comment>
<dbReference type="InterPro" id="IPR002376">
    <property type="entry name" value="Formyl_transf_N"/>
</dbReference>
<dbReference type="Proteomes" id="UP001212803">
    <property type="component" value="Chromosome"/>
</dbReference>
<gene>
    <name evidence="6" type="ORF">O0235_00015</name>
</gene>
<dbReference type="EMBL" id="CP115149">
    <property type="protein sequence ID" value="WBL37570.1"/>
    <property type="molecule type" value="Genomic_DNA"/>
</dbReference>
<organism evidence="6 7">
    <name type="scientific">Tepidiforma flava</name>
    <dbReference type="NCBI Taxonomy" id="3004094"/>
    <lineage>
        <taxon>Bacteria</taxon>
        <taxon>Bacillati</taxon>
        <taxon>Chloroflexota</taxon>
        <taxon>Tepidiformia</taxon>
        <taxon>Tepidiformales</taxon>
        <taxon>Tepidiformaceae</taxon>
        <taxon>Tepidiforma</taxon>
    </lineage>
</organism>
<feature type="domain" description="Formyl transferase C-terminal" evidence="5">
    <location>
        <begin position="201"/>
        <end position="294"/>
    </location>
</feature>
<keyword evidence="2" id="KW-0808">Transferase</keyword>
<evidence type="ECO:0000256" key="3">
    <source>
        <dbReference type="ARBA" id="ARBA00022917"/>
    </source>
</evidence>
<evidence type="ECO:0000313" key="7">
    <source>
        <dbReference type="Proteomes" id="UP001212803"/>
    </source>
</evidence>
<evidence type="ECO:0000256" key="2">
    <source>
        <dbReference type="ARBA" id="ARBA00022679"/>
    </source>
</evidence>
<dbReference type="PANTHER" id="PTHR11138">
    <property type="entry name" value="METHIONYL-TRNA FORMYLTRANSFERASE"/>
    <property type="match status" value="1"/>
</dbReference>
<dbReference type="Pfam" id="PF02911">
    <property type="entry name" value="Formyl_trans_C"/>
    <property type="match status" value="1"/>
</dbReference>
<evidence type="ECO:0000259" key="5">
    <source>
        <dbReference type="Pfam" id="PF02911"/>
    </source>
</evidence>
<dbReference type="Gene3D" id="3.40.50.12230">
    <property type="match status" value="1"/>
</dbReference>
<dbReference type="RefSeq" id="WP_270058084.1">
    <property type="nucleotide sequence ID" value="NZ_CP115149.1"/>
</dbReference>
<keyword evidence="3" id="KW-0648">Protein biosynthesis</keyword>
<protein>
    <submittedName>
        <fullName evidence="6">Methionyl-tRNA formyltransferase</fullName>
    </submittedName>
</protein>
<keyword evidence="7" id="KW-1185">Reference proteome</keyword>
<proteinExistence type="inferred from homology"/>